<dbReference type="PANTHER" id="PTHR43386">
    <property type="entry name" value="OLIGOPEPTIDE TRANSPORT SYSTEM PERMEASE PROTEIN APPC"/>
    <property type="match status" value="1"/>
</dbReference>
<dbReference type="InterPro" id="IPR000515">
    <property type="entry name" value="MetI-like"/>
</dbReference>
<dbReference type="Pfam" id="PF00528">
    <property type="entry name" value="BPD_transp_1"/>
    <property type="match status" value="1"/>
</dbReference>
<feature type="transmembrane region" description="Helical" evidence="9">
    <location>
        <begin position="280"/>
        <end position="309"/>
    </location>
</feature>
<evidence type="ECO:0000313" key="12">
    <source>
        <dbReference type="Proteomes" id="UP000625551"/>
    </source>
</evidence>
<keyword evidence="5" id="KW-0571">Peptide transport</keyword>
<dbReference type="Gene3D" id="1.10.3720.10">
    <property type="entry name" value="MetI-like"/>
    <property type="match status" value="1"/>
</dbReference>
<keyword evidence="12" id="KW-1185">Reference proteome</keyword>
<feature type="transmembrane region" description="Helical" evidence="9">
    <location>
        <begin position="128"/>
        <end position="147"/>
    </location>
</feature>
<keyword evidence="8 9" id="KW-0472">Membrane</keyword>
<feature type="transmembrane region" description="Helical" evidence="9">
    <location>
        <begin position="91"/>
        <end position="116"/>
    </location>
</feature>
<feature type="transmembrane region" description="Helical" evidence="9">
    <location>
        <begin position="159"/>
        <end position="181"/>
    </location>
</feature>
<dbReference type="EMBL" id="JACXAJ010000001">
    <property type="protein sequence ID" value="MBD1395884.1"/>
    <property type="molecule type" value="Genomic_DNA"/>
</dbReference>
<feature type="domain" description="ABC transmembrane type-1" evidence="10">
    <location>
        <begin position="156"/>
        <end position="351"/>
    </location>
</feature>
<keyword evidence="6" id="KW-0653">Protein transport</keyword>
<evidence type="ECO:0000256" key="8">
    <source>
        <dbReference type="ARBA" id="ARBA00023136"/>
    </source>
</evidence>
<comment type="caution">
    <text evidence="11">The sequence shown here is derived from an EMBL/GenBank/DDBJ whole genome shotgun (WGS) entry which is preliminary data.</text>
</comment>
<evidence type="ECO:0000256" key="2">
    <source>
        <dbReference type="ARBA" id="ARBA00022448"/>
    </source>
</evidence>
<dbReference type="PROSITE" id="PS50928">
    <property type="entry name" value="ABC_TM1"/>
    <property type="match status" value="1"/>
</dbReference>
<dbReference type="PANTHER" id="PTHR43386:SF24">
    <property type="entry name" value="OLIGOPEPTIDE TRANSPORT SYSTEM PERMEASE PROTEIN AMID"/>
    <property type="match status" value="1"/>
</dbReference>
<comment type="similarity">
    <text evidence="9">Belongs to the binding-protein-dependent transport system permease family.</text>
</comment>
<evidence type="ECO:0000256" key="3">
    <source>
        <dbReference type="ARBA" id="ARBA00022475"/>
    </source>
</evidence>
<proteinExistence type="inferred from homology"/>
<dbReference type="RefSeq" id="WP_191182038.1">
    <property type="nucleotide sequence ID" value="NZ_JACXAJ010000001.1"/>
</dbReference>
<dbReference type="InterPro" id="IPR035906">
    <property type="entry name" value="MetI-like_sf"/>
</dbReference>
<keyword evidence="4 9" id="KW-0812">Transmembrane</keyword>
<feature type="transmembrane region" description="Helical" evidence="9">
    <location>
        <begin position="329"/>
        <end position="355"/>
    </location>
</feature>
<comment type="subcellular location">
    <subcellularLocation>
        <location evidence="1 9">Cell membrane</location>
        <topology evidence="1 9">Multi-pass membrane protein</topology>
    </subcellularLocation>
</comment>
<evidence type="ECO:0000256" key="9">
    <source>
        <dbReference type="RuleBase" id="RU363032"/>
    </source>
</evidence>
<protein>
    <submittedName>
        <fullName evidence="11">ABC transporter permease</fullName>
    </submittedName>
</protein>
<evidence type="ECO:0000256" key="7">
    <source>
        <dbReference type="ARBA" id="ARBA00022989"/>
    </source>
</evidence>
<feature type="transmembrane region" description="Helical" evidence="9">
    <location>
        <begin position="21"/>
        <end position="40"/>
    </location>
</feature>
<evidence type="ECO:0000313" key="11">
    <source>
        <dbReference type="EMBL" id="MBD1395884.1"/>
    </source>
</evidence>
<dbReference type="InterPro" id="IPR050366">
    <property type="entry name" value="BP-dependent_transpt_permease"/>
</dbReference>
<dbReference type="Proteomes" id="UP000625551">
    <property type="component" value="Unassembled WGS sequence"/>
</dbReference>
<dbReference type="CDD" id="cd06261">
    <property type="entry name" value="TM_PBP2"/>
    <property type="match status" value="1"/>
</dbReference>
<organism evidence="11 12">
    <name type="scientific">Pontibacter aquaedesilientis</name>
    <dbReference type="NCBI Taxonomy" id="2766980"/>
    <lineage>
        <taxon>Bacteria</taxon>
        <taxon>Pseudomonadati</taxon>
        <taxon>Bacteroidota</taxon>
        <taxon>Cytophagia</taxon>
        <taxon>Cytophagales</taxon>
        <taxon>Hymenobacteraceae</taxon>
        <taxon>Pontibacter</taxon>
    </lineage>
</organism>
<evidence type="ECO:0000256" key="5">
    <source>
        <dbReference type="ARBA" id="ARBA00022856"/>
    </source>
</evidence>
<name>A0ABR7XC62_9BACT</name>
<evidence type="ECO:0000256" key="6">
    <source>
        <dbReference type="ARBA" id="ARBA00022927"/>
    </source>
</evidence>
<evidence type="ECO:0000259" key="10">
    <source>
        <dbReference type="PROSITE" id="PS50928"/>
    </source>
</evidence>
<keyword evidence="7 9" id="KW-1133">Transmembrane helix</keyword>
<evidence type="ECO:0000256" key="4">
    <source>
        <dbReference type="ARBA" id="ARBA00022692"/>
    </source>
</evidence>
<keyword evidence="2 9" id="KW-0813">Transport</keyword>
<reference evidence="11 12" key="1">
    <citation type="submission" date="2020-09" db="EMBL/GenBank/DDBJ databases">
        <title>Genome sequencing and assembly of Pontibacter sp.</title>
        <authorList>
            <person name="Chhetri G."/>
        </authorList>
    </citation>
    <scope>NUCLEOTIDE SEQUENCE [LARGE SCALE GENOMIC DNA]</scope>
    <source>
        <strain evidence="11 12">JH31</strain>
    </source>
</reference>
<gene>
    <name evidence="11" type="ORF">H9Q13_01800</name>
</gene>
<sequence length="362" mass="40167">MRRLMETIGTLFKAKLAFRLALLYLSVLVLLVVALPWLPLPFLPNELDLSKVFAPPFHWEHYAANRPFHWLGTDALGRDVLVNIVYGARTALMISLPVMLLATGLGLFMGSSAGLFGNHKLRISNARLLLLLPSLVAMAYYTLYVPFQLALLKADMSAYILPTILAFAIPGVLLFIGAPMLMRWDSLKKTTPFPFDHIVLRLIETLTSIPKLIFILVLAAFAPPSLLLLSALLVLTFWTGPARLARGEMLRIKELPYFEAAISSGVTQWQLIWRHAMPNLLAPVAVSFVFGLAALLMIESTLSFLNIGVSTELVSWGRMISGIRANTAAWWLVAFPGAFLSLTVLALQTCSYYLLQASQEKR</sequence>
<evidence type="ECO:0000256" key="1">
    <source>
        <dbReference type="ARBA" id="ARBA00004651"/>
    </source>
</evidence>
<keyword evidence="3" id="KW-1003">Cell membrane</keyword>
<dbReference type="SUPFAM" id="SSF161098">
    <property type="entry name" value="MetI-like"/>
    <property type="match status" value="1"/>
</dbReference>
<accession>A0ABR7XC62</accession>